<dbReference type="InterPro" id="IPR003660">
    <property type="entry name" value="HAMP_dom"/>
</dbReference>
<dbReference type="PANTHER" id="PTHR45436">
    <property type="entry name" value="SENSOR HISTIDINE KINASE YKOH"/>
    <property type="match status" value="1"/>
</dbReference>
<evidence type="ECO:0000313" key="17">
    <source>
        <dbReference type="EMBL" id="QGW83723.1"/>
    </source>
</evidence>
<dbReference type="Gene3D" id="3.30.565.10">
    <property type="entry name" value="Histidine kinase-like ATPase, C-terminal domain"/>
    <property type="match status" value="1"/>
</dbReference>
<dbReference type="InterPro" id="IPR036097">
    <property type="entry name" value="HisK_dim/P_sf"/>
</dbReference>
<gene>
    <name evidence="17" type="ORF">GOQ09_19970</name>
</gene>
<dbReference type="PROSITE" id="PS50885">
    <property type="entry name" value="HAMP"/>
    <property type="match status" value="1"/>
</dbReference>
<evidence type="ECO:0000259" key="15">
    <source>
        <dbReference type="PROSITE" id="PS50109"/>
    </source>
</evidence>
<keyword evidence="8 14" id="KW-0547">Nucleotide-binding</keyword>
<evidence type="ECO:0000256" key="11">
    <source>
        <dbReference type="ARBA" id="ARBA00022989"/>
    </source>
</evidence>
<comment type="subcellular location">
    <subcellularLocation>
        <location evidence="2 14">Cell inner membrane</location>
    </subcellularLocation>
</comment>
<evidence type="ECO:0000256" key="13">
    <source>
        <dbReference type="ARBA" id="ARBA00023136"/>
    </source>
</evidence>
<feature type="domain" description="HAMP" evidence="16">
    <location>
        <begin position="166"/>
        <end position="219"/>
    </location>
</feature>
<dbReference type="SUPFAM" id="SSF55874">
    <property type="entry name" value="ATPase domain of HSP90 chaperone/DNA topoisomerase II/histidine kinase"/>
    <property type="match status" value="1"/>
</dbReference>
<dbReference type="InterPro" id="IPR005467">
    <property type="entry name" value="His_kinase_dom"/>
</dbReference>
<dbReference type="OrthoDB" id="9786919at2"/>
<dbReference type="RefSeq" id="WP_157615115.1">
    <property type="nucleotide sequence ID" value="NZ_CP046622.1"/>
</dbReference>
<dbReference type="PRINTS" id="PR00344">
    <property type="entry name" value="BCTRLSENSOR"/>
</dbReference>
<evidence type="ECO:0000256" key="9">
    <source>
        <dbReference type="ARBA" id="ARBA00022777"/>
    </source>
</evidence>
<evidence type="ECO:0000256" key="7">
    <source>
        <dbReference type="ARBA" id="ARBA00022692"/>
    </source>
</evidence>
<dbReference type="Pfam" id="PF02518">
    <property type="entry name" value="HATPase_c"/>
    <property type="match status" value="1"/>
</dbReference>
<accession>A0A6I6HLN5</accession>
<keyword evidence="9 14" id="KW-0418">Kinase</keyword>
<comment type="catalytic activity">
    <reaction evidence="1 14">
        <text>ATP + protein L-histidine = ADP + protein N-phospho-L-histidine.</text>
        <dbReference type="EC" id="2.7.13.3"/>
    </reaction>
</comment>
<dbReference type="CDD" id="cd00082">
    <property type="entry name" value="HisKA"/>
    <property type="match status" value="1"/>
</dbReference>
<sequence length="444" mass="48407">MKKKAGYSLATRLSIQLASQTALGLGLLCAGIFAATEWSFIDKQRALLTTKLAATRDAAVSAERTGGLPEMRRHLQAAIPRRAGTYLELHAANGELLYRDPDVLPNHTKAQRMEFTLPLTVGETRGALLLDITEDSRMLGKLALILVTATLLGGVSAGIACAWRVRRTMEPLRALADQTRAISPGRMEQRLSLAEPVAELQPWIDQFNAMLRRQESAYVQLEAFNADVAHELRTPLAALIGHTEVALSREDRPAEALRDTLTGNLEELQRLAALVNDMLFLSRADRGATARCDAVSPLADLVRQVVDFHEGPLSEAQLRVYIEGDAQVAVDQPLFKRAVSNLLGNATRYALRGSSITVHIGVNAEGGAEIWVENTGPDIDARHIPRLFDRFFRTDESRTDGHLHHGLGLAIVAAIARMHSGHTMATSGGGRTRIGFAVGRSYKL</sequence>
<dbReference type="NCBIfam" id="TIGR01386">
    <property type="entry name" value="cztS_silS_copS"/>
    <property type="match status" value="1"/>
</dbReference>
<dbReference type="PANTHER" id="PTHR45436:SF9">
    <property type="entry name" value="SENSOR PROTEIN"/>
    <property type="match status" value="1"/>
</dbReference>
<dbReference type="SMART" id="SM00388">
    <property type="entry name" value="HisKA"/>
    <property type="match status" value="1"/>
</dbReference>
<evidence type="ECO:0000256" key="5">
    <source>
        <dbReference type="ARBA" id="ARBA00022553"/>
    </source>
</evidence>
<evidence type="ECO:0000256" key="6">
    <source>
        <dbReference type="ARBA" id="ARBA00022679"/>
    </source>
</evidence>
<dbReference type="InterPro" id="IPR003594">
    <property type="entry name" value="HATPase_dom"/>
</dbReference>
<dbReference type="GO" id="GO:0005886">
    <property type="term" value="C:plasma membrane"/>
    <property type="evidence" value="ECO:0007669"/>
    <property type="project" value="UniProtKB-SubCell"/>
</dbReference>
<feature type="domain" description="Histidine kinase" evidence="15">
    <location>
        <begin position="227"/>
        <end position="444"/>
    </location>
</feature>
<dbReference type="EMBL" id="CP046622">
    <property type="protein sequence ID" value="QGW83723.1"/>
    <property type="molecule type" value="Genomic_DNA"/>
</dbReference>
<evidence type="ECO:0000256" key="3">
    <source>
        <dbReference type="ARBA" id="ARBA00022475"/>
    </source>
</evidence>
<evidence type="ECO:0000256" key="1">
    <source>
        <dbReference type="ARBA" id="ARBA00000085"/>
    </source>
</evidence>
<dbReference type="InterPro" id="IPR006290">
    <property type="entry name" value="CztS_silS_copS"/>
</dbReference>
<dbReference type="AlphaFoldDB" id="A0A6I6HLN5"/>
<dbReference type="InterPro" id="IPR036890">
    <property type="entry name" value="HATPase_C_sf"/>
</dbReference>
<comment type="function">
    <text evidence="14">Member of a two-component regulatory system.</text>
</comment>
<dbReference type="GO" id="GO:0005524">
    <property type="term" value="F:ATP binding"/>
    <property type="evidence" value="ECO:0007669"/>
    <property type="project" value="UniProtKB-KW"/>
</dbReference>
<name>A0A6I6HLN5_VARPD</name>
<keyword evidence="6 14" id="KW-0808">Transferase</keyword>
<evidence type="ECO:0000256" key="14">
    <source>
        <dbReference type="RuleBase" id="RU364088"/>
    </source>
</evidence>
<dbReference type="InterPro" id="IPR050428">
    <property type="entry name" value="TCS_sensor_his_kinase"/>
</dbReference>
<evidence type="ECO:0000256" key="8">
    <source>
        <dbReference type="ARBA" id="ARBA00022741"/>
    </source>
</evidence>
<keyword evidence="11 14" id="KW-1133">Transmembrane helix</keyword>
<organism evidence="17 18">
    <name type="scientific">Variovorax paradoxus</name>
    <dbReference type="NCBI Taxonomy" id="34073"/>
    <lineage>
        <taxon>Bacteria</taxon>
        <taxon>Pseudomonadati</taxon>
        <taxon>Pseudomonadota</taxon>
        <taxon>Betaproteobacteria</taxon>
        <taxon>Burkholderiales</taxon>
        <taxon>Comamonadaceae</taxon>
        <taxon>Variovorax</taxon>
    </lineage>
</organism>
<keyword evidence="3 14" id="KW-1003">Cell membrane</keyword>
<feature type="transmembrane region" description="Helical" evidence="14">
    <location>
        <begin position="142"/>
        <end position="163"/>
    </location>
</feature>
<evidence type="ECO:0000256" key="10">
    <source>
        <dbReference type="ARBA" id="ARBA00022840"/>
    </source>
</evidence>
<dbReference type="SMART" id="SM00387">
    <property type="entry name" value="HATPase_c"/>
    <property type="match status" value="1"/>
</dbReference>
<feature type="transmembrane region" description="Helical" evidence="14">
    <location>
        <begin position="21"/>
        <end position="41"/>
    </location>
</feature>
<dbReference type="Pfam" id="PF00512">
    <property type="entry name" value="HisKA"/>
    <property type="match status" value="1"/>
</dbReference>
<dbReference type="FunFam" id="1.10.287.130:FF:000001">
    <property type="entry name" value="Two-component sensor histidine kinase"/>
    <property type="match status" value="1"/>
</dbReference>
<evidence type="ECO:0000256" key="12">
    <source>
        <dbReference type="ARBA" id="ARBA00023012"/>
    </source>
</evidence>
<keyword evidence="5" id="KW-0597">Phosphoprotein</keyword>
<proteinExistence type="predicted"/>
<evidence type="ECO:0000313" key="18">
    <source>
        <dbReference type="Proteomes" id="UP000425817"/>
    </source>
</evidence>
<evidence type="ECO:0000256" key="4">
    <source>
        <dbReference type="ARBA" id="ARBA00022519"/>
    </source>
</evidence>
<dbReference type="InterPro" id="IPR004358">
    <property type="entry name" value="Sig_transdc_His_kin-like_C"/>
</dbReference>
<dbReference type="GO" id="GO:0000155">
    <property type="term" value="F:phosphorelay sensor kinase activity"/>
    <property type="evidence" value="ECO:0007669"/>
    <property type="project" value="InterPro"/>
</dbReference>
<reference evidence="17 18" key="1">
    <citation type="submission" date="2019-12" db="EMBL/GenBank/DDBJ databases">
        <title>Hybrid Genome Assemblies of two High G+C Isolates from Undergraduate Microbiology Courses.</title>
        <authorList>
            <person name="Ne Ville C.J."/>
            <person name="Enright D."/>
            <person name="Hernandez I."/>
            <person name="Dodsworth J."/>
            <person name="Orwin P.M."/>
        </authorList>
    </citation>
    <scope>NUCLEOTIDE SEQUENCE [LARGE SCALE GENOMIC DNA]</scope>
    <source>
        <strain evidence="17 18">CSUSB</strain>
    </source>
</reference>
<evidence type="ECO:0000259" key="16">
    <source>
        <dbReference type="PROSITE" id="PS50885"/>
    </source>
</evidence>
<keyword evidence="13 14" id="KW-0472">Membrane</keyword>
<dbReference type="PROSITE" id="PS50109">
    <property type="entry name" value="HIS_KIN"/>
    <property type="match status" value="1"/>
</dbReference>
<keyword evidence="4 14" id="KW-0997">Cell inner membrane</keyword>
<keyword evidence="10 14" id="KW-0067">ATP-binding</keyword>
<evidence type="ECO:0000256" key="2">
    <source>
        <dbReference type="ARBA" id="ARBA00004533"/>
    </source>
</evidence>
<dbReference type="Proteomes" id="UP000425817">
    <property type="component" value="Chromosome"/>
</dbReference>
<dbReference type="Gene3D" id="1.10.287.130">
    <property type="match status" value="1"/>
</dbReference>
<dbReference type="SUPFAM" id="SSF47384">
    <property type="entry name" value="Homodimeric domain of signal transducing histidine kinase"/>
    <property type="match status" value="1"/>
</dbReference>
<keyword evidence="12 14" id="KW-0902">Two-component regulatory system</keyword>
<dbReference type="EC" id="2.7.13.3" evidence="14"/>
<protein>
    <recommendedName>
        <fullName evidence="14">Sensor protein</fullName>
        <ecNumber evidence="14">2.7.13.3</ecNumber>
    </recommendedName>
</protein>
<keyword evidence="7 14" id="KW-0812">Transmembrane</keyword>
<dbReference type="InterPro" id="IPR003661">
    <property type="entry name" value="HisK_dim/P_dom"/>
</dbReference>